<dbReference type="AlphaFoldDB" id="A0A418W8W1"/>
<gene>
    <name evidence="1" type="ORF">D3874_04800</name>
</gene>
<comment type="caution">
    <text evidence="1">The sequence shown here is derived from an EMBL/GenBank/DDBJ whole genome shotgun (WGS) entry which is preliminary data.</text>
</comment>
<organism evidence="1 2">
    <name type="scientific">Oleomonas cavernae</name>
    <dbReference type="NCBI Taxonomy" id="2320859"/>
    <lineage>
        <taxon>Bacteria</taxon>
        <taxon>Pseudomonadati</taxon>
        <taxon>Pseudomonadota</taxon>
        <taxon>Alphaproteobacteria</taxon>
        <taxon>Acetobacterales</taxon>
        <taxon>Acetobacteraceae</taxon>
        <taxon>Oleomonas</taxon>
    </lineage>
</organism>
<keyword evidence="2" id="KW-1185">Reference proteome</keyword>
<dbReference type="Proteomes" id="UP000284605">
    <property type="component" value="Unassembled WGS sequence"/>
</dbReference>
<proteinExistence type="predicted"/>
<reference evidence="1 2" key="1">
    <citation type="submission" date="2018-09" db="EMBL/GenBank/DDBJ databases">
        <authorList>
            <person name="Zhu H."/>
        </authorList>
    </citation>
    <scope>NUCLEOTIDE SEQUENCE [LARGE SCALE GENOMIC DNA]</scope>
    <source>
        <strain evidence="1 2">K1W22B-8</strain>
    </source>
</reference>
<accession>A0A418W8W1</accession>
<dbReference type="RefSeq" id="WP_119777066.1">
    <property type="nucleotide sequence ID" value="NZ_QYUK01000011.1"/>
</dbReference>
<evidence type="ECO:0000313" key="1">
    <source>
        <dbReference type="EMBL" id="RJF86428.1"/>
    </source>
</evidence>
<protein>
    <submittedName>
        <fullName evidence="1">Uncharacterized protein</fullName>
    </submittedName>
</protein>
<sequence length="164" mass="18695">MSMVNQAPLTRPVTLERLQWQPNSMRVTPASVYRDPEFLINLKGYIEALLPFDGPPLRLRREAHEATARRWRPRGTEIITPRRYALLYHVGAALGHEAGPKARECFRLLVTQCPEVGLFGDAIDRIIDGGKADRLTGDLIHQTSRELRLDPEYLPTIAPFIRIM</sequence>
<name>A0A418W8W1_9PROT</name>
<dbReference type="EMBL" id="QYUK01000011">
    <property type="protein sequence ID" value="RJF86428.1"/>
    <property type="molecule type" value="Genomic_DNA"/>
</dbReference>
<evidence type="ECO:0000313" key="2">
    <source>
        <dbReference type="Proteomes" id="UP000284605"/>
    </source>
</evidence>